<keyword evidence="2" id="KW-0472">Membrane</keyword>
<reference evidence="5" key="1">
    <citation type="submission" date="2021-01" db="EMBL/GenBank/DDBJ databases">
        <title>Genome public.</title>
        <authorList>
            <person name="Liu C."/>
            <person name="Sun Q."/>
        </authorList>
    </citation>
    <scope>NUCLEOTIDE SEQUENCE [LARGE SCALE GENOMIC DNA]</scope>
    <source>
        <strain evidence="5">YIM B02505</strain>
    </source>
</reference>
<keyword evidence="2" id="KW-0812">Transmembrane</keyword>
<keyword evidence="2" id="KW-1133">Transmembrane helix</keyword>
<feature type="region of interest" description="Disordered" evidence="1">
    <location>
        <begin position="31"/>
        <end position="62"/>
    </location>
</feature>
<evidence type="ECO:0000256" key="2">
    <source>
        <dbReference type="SAM" id="Phobius"/>
    </source>
</evidence>
<feature type="transmembrane region" description="Helical" evidence="2">
    <location>
        <begin position="5"/>
        <end position="25"/>
    </location>
</feature>
<comment type="caution">
    <text evidence="4">The sequence shown here is derived from an EMBL/GenBank/DDBJ whole genome shotgun (WGS) entry which is preliminary data.</text>
</comment>
<protein>
    <submittedName>
        <fullName evidence="4">DUF5050 domain-containing protein</fullName>
    </submittedName>
</protein>
<dbReference type="RefSeq" id="WP_200270164.1">
    <property type="nucleotide sequence ID" value="NZ_JAENHN010000039.1"/>
</dbReference>
<keyword evidence="5" id="KW-1185">Reference proteome</keyword>
<evidence type="ECO:0000259" key="3">
    <source>
        <dbReference type="Pfam" id="PF16472"/>
    </source>
</evidence>
<feature type="domain" description="Prolow-density lipoprotein receptor-related protein 1-like beta-propeller" evidence="3">
    <location>
        <begin position="86"/>
        <end position="378"/>
    </location>
</feature>
<dbReference type="Pfam" id="PF16472">
    <property type="entry name" value="DUF5050"/>
    <property type="match status" value="1"/>
</dbReference>
<gene>
    <name evidence="4" type="ORF">JHL18_13855</name>
</gene>
<organism evidence="4 5">
    <name type="scientific">Clostridium yunnanense</name>
    <dbReference type="NCBI Taxonomy" id="2800325"/>
    <lineage>
        <taxon>Bacteria</taxon>
        <taxon>Bacillati</taxon>
        <taxon>Bacillota</taxon>
        <taxon>Clostridia</taxon>
        <taxon>Eubacteriales</taxon>
        <taxon>Clostridiaceae</taxon>
        <taxon>Clostridium</taxon>
    </lineage>
</organism>
<dbReference type="InterPro" id="IPR032485">
    <property type="entry name" value="LRP1-like_beta_prop"/>
</dbReference>
<evidence type="ECO:0000256" key="1">
    <source>
        <dbReference type="SAM" id="MobiDB-lite"/>
    </source>
</evidence>
<sequence length="406" mass="46150">MKKRFFISAAIILIISVIAFFSISYKSLDNDKSKNQTTKDQVTKNKTQETKNTSSNTSAPTTAVESLNTKLKLTDSGLHNSVDDINSLSNYLNGGFVRYSNPFLFISPSVTLSYDSPLVYSMEDGTTFFKQLSSVSNASSINIINNNVYYKSSSISTLMKTNISTHENTILANQCGPYYIYNDWIYFISPSDCSIKKMTLNGDSLTTIKSDLSKDKNWYPEDPSTLFIYNNKIYYSDMVTYGDEHNLKWKNEIYSMNLDGTDLEKVLEDRFFLFSLYENSIYYLKTLDDTSINRDLVKFDLSTKKSSTLSSFSSSAAEGFNIYNNDLYFIGMYPQSSSTPTGFDMKLEKYNLNTKKTSTISNSITTFGKMFILNDRIFILPVGVTDKNSYLYYSVKTDGSEQKYVK</sequence>
<dbReference type="Proteomes" id="UP000596739">
    <property type="component" value="Unassembled WGS sequence"/>
</dbReference>
<evidence type="ECO:0000313" key="4">
    <source>
        <dbReference type="EMBL" id="MBK1811703.1"/>
    </source>
</evidence>
<feature type="compositionally biased region" description="Low complexity" evidence="1">
    <location>
        <begin position="50"/>
        <end position="62"/>
    </location>
</feature>
<dbReference type="EMBL" id="JAENHN010000039">
    <property type="protein sequence ID" value="MBK1811703.1"/>
    <property type="molecule type" value="Genomic_DNA"/>
</dbReference>
<proteinExistence type="predicted"/>
<dbReference type="SUPFAM" id="SSF63825">
    <property type="entry name" value="YWTD domain"/>
    <property type="match status" value="1"/>
</dbReference>
<accession>A0ABS1EQM5</accession>
<name>A0ABS1EQM5_9CLOT</name>
<evidence type="ECO:0000313" key="5">
    <source>
        <dbReference type="Proteomes" id="UP000596739"/>
    </source>
</evidence>